<accession>A0A809RE22</accession>
<dbReference type="PROSITE" id="PS51186">
    <property type="entry name" value="GNAT"/>
    <property type="match status" value="1"/>
</dbReference>
<name>A0A809RE22_9BACT</name>
<dbReference type="PANTHER" id="PTHR43415">
    <property type="entry name" value="SPERMIDINE N(1)-ACETYLTRANSFERASE"/>
    <property type="match status" value="1"/>
</dbReference>
<dbReference type="Gene3D" id="3.40.630.30">
    <property type="match status" value="1"/>
</dbReference>
<dbReference type="GO" id="GO:0016747">
    <property type="term" value="F:acyltransferase activity, transferring groups other than amino-acyl groups"/>
    <property type="evidence" value="ECO:0007669"/>
    <property type="project" value="InterPro"/>
</dbReference>
<dbReference type="PANTHER" id="PTHR43415:SF3">
    <property type="entry name" value="GNAT-FAMILY ACETYLTRANSFERASE"/>
    <property type="match status" value="1"/>
</dbReference>
<dbReference type="InterPro" id="IPR016181">
    <property type="entry name" value="Acyl_CoA_acyltransferase"/>
</dbReference>
<dbReference type="EMBL" id="AP021858">
    <property type="protein sequence ID" value="BBO22655.1"/>
    <property type="molecule type" value="Genomic_DNA"/>
</dbReference>
<feature type="domain" description="N-acetyltransferase" evidence="1">
    <location>
        <begin position="13"/>
        <end position="171"/>
    </location>
</feature>
<sequence>MAYGWEGSKTRLVPLDKERHLDNALVWLNDPEVTEWVLIGDFPLTRLAEEKFFDRVMGGDEREVAFAIESLKGEHIGFSGIHRIDFRHGTAMTGTIIGSKDHWGKGLGTDAARTRAQYAFDVLGLRLLMSSVLDGNERSLRMQLAVGYVEIGRIPQRFWKRGAYRDEILTCLTREAFLRES</sequence>
<dbReference type="KEGG" id="npy:NPRO_02500"/>
<dbReference type="AlphaFoldDB" id="A0A809RE22"/>
<protein>
    <submittedName>
        <fullName evidence="2">Spermidine N(1)-acetyltransferase</fullName>
    </submittedName>
</protein>
<dbReference type="InterPro" id="IPR000182">
    <property type="entry name" value="GNAT_dom"/>
</dbReference>
<evidence type="ECO:0000313" key="2">
    <source>
        <dbReference type="EMBL" id="BBO22655.1"/>
    </source>
</evidence>
<dbReference type="Proteomes" id="UP000662873">
    <property type="component" value="Chromosome"/>
</dbReference>
<evidence type="ECO:0000313" key="3">
    <source>
        <dbReference type="Proteomes" id="UP000662873"/>
    </source>
</evidence>
<keyword evidence="2" id="KW-0808">Transferase</keyword>
<evidence type="ECO:0000259" key="1">
    <source>
        <dbReference type="PROSITE" id="PS51186"/>
    </source>
</evidence>
<organism evidence="2 3">
    <name type="scientific">Candidatus Nitrosymbiomonas proteolyticus</name>
    <dbReference type="NCBI Taxonomy" id="2608984"/>
    <lineage>
        <taxon>Bacteria</taxon>
        <taxon>Bacillati</taxon>
        <taxon>Armatimonadota</taxon>
        <taxon>Armatimonadota incertae sedis</taxon>
        <taxon>Candidatus Nitrosymbiomonas</taxon>
    </lineage>
</organism>
<gene>
    <name evidence="2" type="ORF">NPRO_02500</name>
</gene>
<proteinExistence type="predicted"/>
<dbReference type="SUPFAM" id="SSF55729">
    <property type="entry name" value="Acyl-CoA N-acyltransferases (Nat)"/>
    <property type="match status" value="1"/>
</dbReference>
<reference evidence="2" key="1">
    <citation type="journal article" name="DNA Res.">
        <title>The physiological potential of anammox bacteria as revealed by their core genome structure.</title>
        <authorList>
            <person name="Okubo T."/>
            <person name="Toyoda A."/>
            <person name="Fukuhara K."/>
            <person name="Uchiyama I."/>
            <person name="Harigaya Y."/>
            <person name="Kuroiwa M."/>
            <person name="Suzuki T."/>
            <person name="Murakami Y."/>
            <person name="Suwa Y."/>
            <person name="Takami H."/>
        </authorList>
    </citation>
    <scope>NUCLEOTIDE SEQUENCE</scope>
    <source>
        <strain evidence="2">317325-2</strain>
    </source>
</reference>
<dbReference type="Pfam" id="PF13302">
    <property type="entry name" value="Acetyltransf_3"/>
    <property type="match status" value="1"/>
</dbReference>